<gene>
    <name evidence="7" type="ORF">BKK51_05660</name>
    <name evidence="8" type="ORF">BKK52_06005</name>
</gene>
<keyword evidence="1" id="KW-0229">DNA integration</keyword>
<comment type="caution">
    <text evidence="7">The sequence shown here is derived from an EMBL/GenBank/DDBJ whole genome shotgun (WGS) entry which is preliminary data.</text>
</comment>
<organism evidence="7 9">
    <name type="scientific">Rodentibacter trehalosifermentans</name>
    <dbReference type="NCBI Taxonomy" id="1908263"/>
    <lineage>
        <taxon>Bacteria</taxon>
        <taxon>Pseudomonadati</taxon>
        <taxon>Pseudomonadota</taxon>
        <taxon>Gammaproteobacteria</taxon>
        <taxon>Pasteurellales</taxon>
        <taxon>Pasteurellaceae</taxon>
        <taxon>Rodentibacter</taxon>
    </lineage>
</organism>
<dbReference type="EMBL" id="MLHK01000028">
    <property type="protein sequence ID" value="OOF45670.1"/>
    <property type="molecule type" value="Genomic_DNA"/>
</dbReference>
<reference evidence="9 10" key="1">
    <citation type="submission" date="2016-10" db="EMBL/GenBank/DDBJ databases">
        <title>Rodentibacter gen. nov. and new species.</title>
        <authorList>
            <person name="Christensen H."/>
        </authorList>
    </citation>
    <scope>NUCLEOTIDE SEQUENCE [LARGE SCALE GENOMIC DNA]</scope>
    <source>
        <strain evidence="7 9">H1983213011</strain>
        <strain evidence="8 10">H1987082031</strain>
    </source>
</reference>
<proteinExistence type="predicted"/>
<dbReference type="SUPFAM" id="SSF56349">
    <property type="entry name" value="DNA breaking-rejoining enzymes"/>
    <property type="match status" value="1"/>
</dbReference>
<evidence type="ECO:0000256" key="3">
    <source>
        <dbReference type="ARBA" id="ARBA00023172"/>
    </source>
</evidence>
<evidence type="ECO:0000313" key="10">
    <source>
        <dbReference type="Proteomes" id="UP000189161"/>
    </source>
</evidence>
<evidence type="ECO:0000256" key="4">
    <source>
        <dbReference type="PROSITE-ProRule" id="PRU01248"/>
    </source>
</evidence>
<protein>
    <submittedName>
        <fullName evidence="7">Integrase</fullName>
    </submittedName>
</protein>
<dbReference type="Gene3D" id="1.10.443.10">
    <property type="entry name" value="Intergrase catalytic core"/>
    <property type="match status" value="1"/>
</dbReference>
<accession>A0A1V3IUF3</accession>
<dbReference type="PROSITE" id="PS51898">
    <property type="entry name" value="TYR_RECOMBINASE"/>
    <property type="match status" value="1"/>
</dbReference>
<dbReference type="Proteomes" id="UP000188728">
    <property type="component" value="Unassembled WGS sequence"/>
</dbReference>
<evidence type="ECO:0000259" key="6">
    <source>
        <dbReference type="PROSITE" id="PS51900"/>
    </source>
</evidence>
<dbReference type="PANTHER" id="PTHR30349:SF94">
    <property type="entry name" value="INTEGRASE_RECOMBINASE HI_1414-RELATED"/>
    <property type="match status" value="1"/>
</dbReference>
<dbReference type="PROSITE" id="PS51900">
    <property type="entry name" value="CB"/>
    <property type="match status" value="1"/>
</dbReference>
<dbReference type="Gene3D" id="1.10.150.130">
    <property type="match status" value="1"/>
</dbReference>
<dbReference type="EMBL" id="MLHL01000029">
    <property type="protein sequence ID" value="OOF48433.1"/>
    <property type="molecule type" value="Genomic_DNA"/>
</dbReference>
<accession>A0A1V3J0L7</accession>
<dbReference type="GO" id="GO:0015074">
    <property type="term" value="P:DNA integration"/>
    <property type="evidence" value="ECO:0007669"/>
    <property type="project" value="UniProtKB-KW"/>
</dbReference>
<feature type="domain" description="Core-binding (CB)" evidence="6">
    <location>
        <begin position="55"/>
        <end position="134"/>
    </location>
</feature>
<keyword evidence="3" id="KW-0233">DNA recombination</keyword>
<dbReference type="Proteomes" id="UP000189161">
    <property type="component" value="Unassembled WGS sequence"/>
</dbReference>
<dbReference type="InterPro" id="IPR002104">
    <property type="entry name" value="Integrase_catalytic"/>
</dbReference>
<dbReference type="AlphaFoldDB" id="A0A1V3IUF3"/>
<dbReference type="InterPro" id="IPR010998">
    <property type="entry name" value="Integrase_recombinase_N"/>
</dbReference>
<dbReference type="RefSeq" id="WP_077473961.1">
    <property type="nucleotide sequence ID" value="NZ_MLHK01000028.1"/>
</dbReference>
<dbReference type="OrthoDB" id="5567253at2"/>
<evidence type="ECO:0000256" key="1">
    <source>
        <dbReference type="ARBA" id="ARBA00022908"/>
    </source>
</evidence>
<dbReference type="GO" id="GO:0003677">
    <property type="term" value="F:DNA binding"/>
    <property type="evidence" value="ECO:0007669"/>
    <property type="project" value="UniProtKB-UniRule"/>
</dbReference>
<evidence type="ECO:0000313" key="9">
    <source>
        <dbReference type="Proteomes" id="UP000188728"/>
    </source>
</evidence>
<dbReference type="PANTHER" id="PTHR30349">
    <property type="entry name" value="PHAGE INTEGRASE-RELATED"/>
    <property type="match status" value="1"/>
</dbReference>
<evidence type="ECO:0000259" key="5">
    <source>
        <dbReference type="PROSITE" id="PS51898"/>
    </source>
</evidence>
<dbReference type="Pfam" id="PF00589">
    <property type="entry name" value="Phage_integrase"/>
    <property type="match status" value="1"/>
</dbReference>
<keyword evidence="2 4" id="KW-0238">DNA-binding</keyword>
<feature type="domain" description="Tyr recombinase" evidence="5">
    <location>
        <begin position="155"/>
        <end position="334"/>
    </location>
</feature>
<dbReference type="GO" id="GO:0006310">
    <property type="term" value="P:DNA recombination"/>
    <property type="evidence" value="ECO:0007669"/>
    <property type="project" value="UniProtKB-KW"/>
</dbReference>
<dbReference type="CDD" id="cd00796">
    <property type="entry name" value="INT_Rci_Hp1_C"/>
    <property type="match status" value="1"/>
</dbReference>
<dbReference type="InterPro" id="IPR050090">
    <property type="entry name" value="Tyrosine_recombinase_XerCD"/>
</dbReference>
<evidence type="ECO:0000313" key="7">
    <source>
        <dbReference type="EMBL" id="OOF45670.1"/>
    </source>
</evidence>
<dbReference type="InterPro" id="IPR011010">
    <property type="entry name" value="DNA_brk_join_enz"/>
</dbReference>
<evidence type="ECO:0000313" key="8">
    <source>
        <dbReference type="EMBL" id="OOF48433.1"/>
    </source>
</evidence>
<keyword evidence="10" id="KW-1185">Reference proteome</keyword>
<dbReference type="InterPro" id="IPR044068">
    <property type="entry name" value="CB"/>
</dbReference>
<sequence length="334" mass="38665">MASITKRNRKWRVQIRRKGVSKSEQFRTKAEAIAWADEIETKIKNGSYNTGIPYMTFAEVIDKYIKEVSRHKKSYREERLRLIRLMDMPLGRVLLQDLSENDFILWRDERLAKVSAASVLREWNTLSHIMTMSCGEWKFLKENPLKNVRKPKTPKERSRRYSDQEIERLVFVSGYNLSHAPITKQSRAAAAMLFAIETAMRAGEICGAKWEHLNAQNRILHIPTSKNGHPRNVPLSSKAVEIIKHLALIKTQDCDLIFQLNTRSLDANFRILKERAGLAEADLHFHDTRREALSRLSEKVDVMTLAKISGHRDIKILLNTYYAPKMEDVVKLLG</sequence>
<name>A0A1V3IUF3_9PAST</name>
<dbReference type="InterPro" id="IPR013762">
    <property type="entry name" value="Integrase-like_cat_sf"/>
</dbReference>
<evidence type="ECO:0000256" key="2">
    <source>
        <dbReference type="ARBA" id="ARBA00023125"/>
    </source>
</evidence>